<dbReference type="PANTHER" id="PTHR10000:SF8">
    <property type="entry name" value="HAD SUPERFAMILY HYDROLASE-LIKE, TYPE 3"/>
    <property type="match status" value="1"/>
</dbReference>
<dbReference type="PROSITE" id="PS01229">
    <property type="entry name" value="COF_2"/>
    <property type="match status" value="1"/>
</dbReference>
<protein>
    <submittedName>
        <fullName evidence="1">Sugar-phosphatase</fullName>
        <ecNumber evidence="1">3.1.3.23</ecNumber>
    </submittedName>
</protein>
<dbReference type="Gene3D" id="3.40.50.1000">
    <property type="entry name" value="HAD superfamily/HAD-like"/>
    <property type="match status" value="1"/>
</dbReference>
<proteinExistence type="predicted"/>
<gene>
    <name evidence="1" type="primary">yidA</name>
    <name evidence="1" type="ORF">MOO44_02555</name>
</gene>
<dbReference type="NCBIfam" id="TIGR01484">
    <property type="entry name" value="HAD-SF-IIB"/>
    <property type="match status" value="2"/>
</dbReference>
<dbReference type="RefSeq" id="WP_260116865.1">
    <property type="nucleotide sequence ID" value="NZ_CP093361.1"/>
</dbReference>
<organism evidence="1 2">
    <name type="scientific">Nicoliella spurrieriana</name>
    <dbReference type="NCBI Taxonomy" id="2925830"/>
    <lineage>
        <taxon>Bacteria</taxon>
        <taxon>Bacillati</taxon>
        <taxon>Bacillota</taxon>
        <taxon>Bacilli</taxon>
        <taxon>Lactobacillales</taxon>
        <taxon>Lactobacillaceae</taxon>
        <taxon>Nicoliella</taxon>
    </lineage>
</organism>
<dbReference type="InterPro" id="IPR006379">
    <property type="entry name" value="HAD-SF_hydro_IIB"/>
</dbReference>
<dbReference type="PANTHER" id="PTHR10000">
    <property type="entry name" value="PHOSPHOSERINE PHOSPHATASE"/>
    <property type="match status" value="1"/>
</dbReference>
<dbReference type="NCBIfam" id="NF007806">
    <property type="entry name" value="PRK10513.1"/>
    <property type="match status" value="1"/>
</dbReference>
<dbReference type="SFLD" id="SFLDG01144">
    <property type="entry name" value="C2.B.4:_PGP_Like"/>
    <property type="match status" value="1"/>
</dbReference>
<dbReference type="NCBIfam" id="TIGR00099">
    <property type="entry name" value="Cof-subfamily"/>
    <property type="match status" value="1"/>
</dbReference>
<dbReference type="EMBL" id="CP093361">
    <property type="protein sequence ID" value="UQS87065.1"/>
    <property type="molecule type" value="Genomic_DNA"/>
</dbReference>
<dbReference type="GO" id="GO:0050308">
    <property type="term" value="F:sugar-phosphatase activity"/>
    <property type="evidence" value="ECO:0007669"/>
    <property type="project" value="UniProtKB-EC"/>
</dbReference>
<dbReference type="KEGG" id="lbe:MOO44_02555"/>
<dbReference type="Pfam" id="PF08282">
    <property type="entry name" value="Hydrolase_3"/>
    <property type="match status" value="1"/>
</dbReference>
<dbReference type="AlphaFoldDB" id="A0A976RSH3"/>
<dbReference type="GO" id="GO:0005829">
    <property type="term" value="C:cytosol"/>
    <property type="evidence" value="ECO:0007669"/>
    <property type="project" value="TreeGrafter"/>
</dbReference>
<dbReference type="InterPro" id="IPR000150">
    <property type="entry name" value="Cof"/>
</dbReference>
<name>A0A976RSH3_9LACO</name>
<dbReference type="CDD" id="cd07516">
    <property type="entry name" value="HAD_Pase"/>
    <property type="match status" value="1"/>
</dbReference>
<dbReference type="SFLD" id="SFLDS00003">
    <property type="entry name" value="Haloacid_Dehalogenase"/>
    <property type="match status" value="1"/>
</dbReference>
<dbReference type="InterPro" id="IPR023214">
    <property type="entry name" value="HAD_sf"/>
</dbReference>
<keyword evidence="1" id="KW-0378">Hydrolase</keyword>
<evidence type="ECO:0000313" key="1">
    <source>
        <dbReference type="EMBL" id="UQS87065.1"/>
    </source>
</evidence>
<accession>A0A976RSH3</accession>
<dbReference type="SUPFAM" id="SSF56784">
    <property type="entry name" value="HAD-like"/>
    <property type="match status" value="1"/>
</dbReference>
<dbReference type="Proteomes" id="UP000831181">
    <property type="component" value="Chromosome"/>
</dbReference>
<dbReference type="SFLD" id="SFLDG01140">
    <property type="entry name" value="C2.B:_Phosphomannomutase_and_P"/>
    <property type="match status" value="1"/>
</dbReference>
<dbReference type="Gene3D" id="3.30.1240.10">
    <property type="match status" value="1"/>
</dbReference>
<dbReference type="EC" id="3.1.3.23" evidence="1"/>
<keyword evidence="2" id="KW-1185">Reference proteome</keyword>
<dbReference type="GO" id="GO:0000287">
    <property type="term" value="F:magnesium ion binding"/>
    <property type="evidence" value="ECO:0007669"/>
    <property type="project" value="TreeGrafter"/>
</dbReference>
<reference evidence="1" key="1">
    <citation type="journal article" date="2022" name="Int. J. Syst. Evol. Microbiol.">
        <title>Apilactobacillus apisilvae sp. nov., Nicolia spurrieriana gen. nov. sp. nov., Bombilactobacillus folatiphilus sp. nov. and Bombilactobacillus thymidiniphilus sp. nov., four new lactic acid bacterial isolates from stingless bees Tetragonula carbonaria and Austroplebeia australis.</title>
        <authorList>
            <person name="Oliphant S.A."/>
            <person name="Watson-Haigh N.S."/>
            <person name="Sumby K.M."/>
            <person name="Gardner J."/>
            <person name="Groom S."/>
            <person name="Jiranek V."/>
        </authorList>
    </citation>
    <scope>NUCLEOTIDE SEQUENCE</scope>
    <source>
        <strain evidence="1">SGEP1_A5</strain>
    </source>
</reference>
<dbReference type="InterPro" id="IPR036412">
    <property type="entry name" value="HAD-like_sf"/>
</dbReference>
<sequence length="271" mass="30080">MDIKLIAIDIDGTLVDDDKVLREPTKQAIAAARQRGVKIVLCTGRPISGVEKYLEELSISGADEYAISFNGSSIQDANGKLISNHTITYDDYVDTEALGRKLDVNFQIENTEAIFTFNRDLSPYSVYESSIIRLPIKFRNPEDIKPDLTITKSMFVSTPEKITHAKNNIPKEISDRLYVVQTEPFFLEFLNKNISKGNALRELAAKLDLKPENIMAIGDQGNDLSMIKFAGLGVAMGNAIDENKAAAQFVTKRNVDDGVAYAINKFVNQPE</sequence>
<evidence type="ECO:0000313" key="2">
    <source>
        <dbReference type="Proteomes" id="UP000831181"/>
    </source>
</evidence>